<feature type="domain" description="Integrase catalytic" evidence="1">
    <location>
        <begin position="157"/>
        <end position="331"/>
    </location>
</feature>
<keyword evidence="3" id="KW-1185">Reference proteome</keyword>
<dbReference type="RefSeq" id="WP_141958049.1">
    <property type="nucleotide sequence ID" value="NZ_VFOZ01000001.1"/>
</dbReference>
<sequence length="354" mass="40961">MLASFLYKSIIWFAQFVILRFRADVDNEVEILVLRHQLAVLRRQVAKVRTEPADRAVLALLSRLLSRGRWPAFFVTPATLLRWHRDAVRRKWTYPPRRGVRPPTAAKIRTLVLQLATENPCWGHRRIHGELLGLGYKLAPSTVWLILRRAGIDPAPRRTGPTWTQFLSAQAKTVLACDFFTVDTVFFKRIYVLFFIEIASRRVHLAGLTANPNGMWVLQQARNLVIDLDERADRLRFLIRDRDTKFTTSFDDVFTSVGIKIIRTPPQAPRANAIAERWVGTARRECTDRLLIFGERHLRAVLTEYSRHYNQHRPHRSLQQVAPEPRPCVVDIQPARVTRRKILGGLINEYSQVA</sequence>
<name>A0A543CQF5_9ACTN</name>
<evidence type="ECO:0000259" key="1">
    <source>
        <dbReference type="PROSITE" id="PS50994"/>
    </source>
</evidence>
<gene>
    <name evidence="2" type="ORF">FB559_5009</name>
</gene>
<dbReference type="InterPro" id="IPR001584">
    <property type="entry name" value="Integrase_cat-core"/>
</dbReference>
<dbReference type="InterPro" id="IPR036397">
    <property type="entry name" value="RNaseH_sf"/>
</dbReference>
<comment type="caution">
    <text evidence="2">The sequence shown here is derived from an EMBL/GenBank/DDBJ whole genome shotgun (WGS) entry which is preliminary data.</text>
</comment>
<dbReference type="InterPro" id="IPR012337">
    <property type="entry name" value="RNaseH-like_sf"/>
</dbReference>
<reference evidence="2 3" key="1">
    <citation type="submission" date="2019-06" db="EMBL/GenBank/DDBJ databases">
        <title>Sequencing the genomes of 1000 actinobacteria strains.</title>
        <authorList>
            <person name="Klenk H.-P."/>
        </authorList>
    </citation>
    <scope>NUCLEOTIDE SEQUENCE [LARGE SCALE GENOMIC DNA]</scope>
    <source>
        <strain evidence="2 3">DSM 102200</strain>
    </source>
</reference>
<organism evidence="2 3">
    <name type="scientific">Actinoallomurus bryophytorum</name>
    <dbReference type="NCBI Taxonomy" id="1490222"/>
    <lineage>
        <taxon>Bacteria</taxon>
        <taxon>Bacillati</taxon>
        <taxon>Actinomycetota</taxon>
        <taxon>Actinomycetes</taxon>
        <taxon>Streptosporangiales</taxon>
        <taxon>Thermomonosporaceae</taxon>
        <taxon>Actinoallomurus</taxon>
    </lineage>
</organism>
<dbReference type="EMBL" id="VFOZ01000001">
    <property type="protein sequence ID" value="TQL99333.1"/>
    <property type="molecule type" value="Genomic_DNA"/>
</dbReference>
<evidence type="ECO:0000313" key="3">
    <source>
        <dbReference type="Proteomes" id="UP000316096"/>
    </source>
</evidence>
<evidence type="ECO:0000313" key="2">
    <source>
        <dbReference type="EMBL" id="TQL99333.1"/>
    </source>
</evidence>
<dbReference type="PROSITE" id="PS50994">
    <property type="entry name" value="INTEGRASE"/>
    <property type="match status" value="1"/>
</dbReference>
<dbReference type="Gene3D" id="3.30.420.10">
    <property type="entry name" value="Ribonuclease H-like superfamily/Ribonuclease H"/>
    <property type="match status" value="1"/>
</dbReference>
<proteinExistence type="predicted"/>
<protein>
    <submittedName>
        <fullName evidence="2">Integrase-like protein</fullName>
    </submittedName>
</protein>
<dbReference type="Proteomes" id="UP000316096">
    <property type="component" value="Unassembled WGS sequence"/>
</dbReference>
<dbReference type="AlphaFoldDB" id="A0A543CQF5"/>
<dbReference type="GO" id="GO:0003676">
    <property type="term" value="F:nucleic acid binding"/>
    <property type="evidence" value="ECO:0007669"/>
    <property type="project" value="InterPro"/>
</dbReference>
<dbReference type="OrthoDB" id="1551204at2"/>
<dbReference type="SUPFAM" id="SSF53098">
    <property type="entry name" value="Ribonuclease H-like"/>
    <property type="match status" value="1"/>
</dbReference>
<dbReference type="Pfam" id="PF13683">
    <property type="entry name" value="rve_3"/>
    <property type="match status" value="1"/>
</dbReference>
<dbReference type="GO" id="GO:0015074">
    <property type="term" value="P:DNA integration"/>
    <property type="evidence" value="ECO:0007669"/>
    <property type="project" value="InterPro"/>
</dbReference>
<accession>A0A543CQF5</accession>